<sequence length="97" mass="10646">MATRSSIGTHHLSPIQTFPSSPLRAILEESITSPPRSKTLCAAASSPSNMPRRVRHLMTGHGEYKPNKFLQMLLLLRRALLGGQTAVSRVYVFDGSD</sequence>
<evidence type="ECO:0000313" key="1">
    <source>
        <dbReference type="EMBL" id="CUS13262.1"/>
    </source>
</evidence>
<gene>
    <name evidence="1" type="ORF">GSTUAT00002638001</name>
</gene>
<dbReference type="AlphaFoldDB" id="A0A292Q098"/>
<protein>
    <submittedName>
        <fullName evidence="1">Uncharacterized protein</fullName>
    </submittedName>
</protein>
<name>A0A292Q098_9PEZI</name>
<organism evidence="1 2">
    <name type="scientific">Tuber aestivum</name>
    <name type="common">summer truffle</name>
    <dbReference type="NCBI Taxonomy" id="59557"/>
    <lineage>
        <taxon>Eukaryota</taxon>
        <taxon>Fungi</taxon>
        <taxon>Dikarya</taxon>
        <taxon>Ascomycota</taxon>
        <taxon>Pezizomycotina</taxon>
        <taxon>Pezizomycetes</taxon>
        <taxon>Pezizales</taxon>
        <taxon>Tuberaceae</taxon>
        <taxon>Tuber</taxon>
    </lineage>
</organism>
<dbReference type="Proteomes" id="UP001412239">
    <property type="component" value="Unassembled WGS sequence"/>
</dbReference>
<proteinExistence type="predicted"/>
<accession>A0A292Q098</accession>
<dbReference type="EMBL" id="LN890975">
    <property type="protein sequence ID" value="CUS13262.1"/>
    <property type="molecule type" value="Genomic_DNA"/>
</dbReference>
<keyword evidence="2" id="KW-1185">Reference proteome</keyword>
<evidence type="ECO:0000313" key="2">
    <source>
        <dbReference type="Proteomes" id="UP001412239"/>
    </source>
</evidence>
<reference evidence="1" key="1">
    <citation type="submission" date="2015-10" db="EMBL/GenBank/DDBJ databases">
        <authorList>
            <person name="Regsiter A."/>
            <person name="william w."/>
        </authorList>
    </citation>
    <scope>NUCLEOTIDE SEQUENCE</scope>
    <source>
        <strain evidence="1">Montdore</strain>
    </source>
</reference>